<gene>
    <name evidence="1" type="ORF">FOY51_04125</name>
</gene>
<dbReference type="EMBL" id="VLNY01000002">
    <property type="protein sequence ID" value="KAA0023797.1"/>
    <property type="molecule type" value="Genomic_DNA"/>
</dbReference>
<evidence type="ECO:0000313" key="2">
    <source>
        <dbReference type="Proteomes" id="UP000322244"/>
    </source>
</evidence>
<dbReference type="AlphaFoldDB" id="A0A5A7SGI3"/>
<reference evidence="1 2" key="1">
    <citation type="submission" date="2019-07" db="EMBL/GenBank/DDBJ databases">
        <title>Rhodococcus cavernicolus sp. nov., isolated from a cave.</title>
        <authorList>
            <person name="Lee S.D."/>
        </authorList>
    </citation>
    <scope>NUCLEOTIDE SEQUENCE [LARGE SCALE GENOMIC DNA]</scope>
    <source>
        <strain evidence="1 2">C1-24</strain>
    </source>
</reference>
<name>A0A5A7SGI3_9NOCA</name>
<dbReference type="OrthoDB" id="4567343at2"/>
<sequence length="287" mass="32091">MLSQIAVVRECRESAEIKDVLITARHGTVLRILGIPILGEYGAVHGVYLWCGTNDVAPSERRFTAAWEWDSKTKLAHHGPGIEGDILGVPKSAHRDIRAHTDFFRRVVRFDGRMSYYDFVAKLDPRESWDGEVTILREDGSLRQLHIFARAYIEAGARAVRGLVNDVTDIHQPDTSLEMPALRAVAAADGDPAGLIALDYSTVYEWLSAPNGELRRWVEEVPDIHPDDWDDWSCACRAVLEGDDVAAVNVRLRFGQAEWIRVVAHINNLNSSERSLGLIRITSSVDL</sequence>
<protein>
    <submittedName>
        <fullName evidence="1">Uncharacterized protein</fullName>
    </submittedName>
</protein>
<dbReference type="Proteomes" id="UP000322244">
    <property type="component" value="Unassembled WGS sequence"/>
</dbReference>
<comment type="caution">
    <text evidence="1">The sequence shown here is derived from an EMBL/GenBank/DDBJ whole genome shotgun (WGS) entry which is preliminary data.</text>
</comment>
<proteinExistence type="predicted"/>
<dbReference type="SUPFAM" id="SSF55785">
    <property type="entry name" value="PYP-like sensor domain (PAS domain)"/>
    <property type="match status" value="1"/>
</dbReference>
<dbReference type="InterPro" id="IPR035965">
    <property type="entry name" value="PAS-like_dom_sf"/>
</dbReference>
<organism evidence="1 2">
    <name type="scientific">Antrihabitans cavernicola</name>
    <dbReference type="NCBI Taxonomy" id="2495913"/>
    <lineage>
        <taxon>Bacteria</taxon>
        <taxon>Bacillati</taxon>
        <taxon>Actinomycetota</taxon>
        <taxon>Actinomycetes</taxon>
        <taxon>Mycobacteriales</taxon>
        <taxon>Nocardiaceae</taxon>
        <taxon>Antrihabitans</taxon>
    </lineage>
</organism>
<accession>A0A5A7SGI3</accession>
<keyword evidence="2" id="KW-1185">Reference proteome</keyword>
<evidence type="ECO:0000313" key="1">
    <source>
        <dbReference type="EMBL" id="KAA0023797.1"/>
    </source>
</evidence>